<dbReference type="Pfam" id="PF00127">
    <property type="entry name" value="Copper-bind"/>
    <property type="match status" value="1"/>
</dbReference>
<dbReference type="Gene3D" id="2.60.40.420">
    <property type="entry name" value="Cupredoxins - blue copper proteins"/>
    <property type="match status" value="1"/>
</dbReference>
<evidence type="ECO:0000256" key="4">
    <source>
        <dbReference type="ARBA" id="ARBA00022448"/>
    </source>
</evidence>
<organism evidence="13 14">
    <name type="scientific">Pseudomonas luteola</name>
    <dbReference type="NCBI Taxonomy" id="47886"/>
    <lineage>
        <taxon>Bacteria</taxon>
        <taxon>Pseudomonadati</taxon>
        <taxon>Pseudomonadota</taxon>
        <taxon>Gammaproteobacteria</taxon>
        <taxon>Pseudomonadales</taxon>
        <taxon>Pseudomonadaceae</taxon>
        <taxon>Pseudomonas</taxon>
    </lineage>
</organism>
<keyword evidence="10" id="KW-0732">Signal</keyword>
<evidence type="ECO:0000313" key="12">
    <source>
        <dbReference type="EMBL" id="MBF8639748.1"/>
    </source>
</evidence>
<dbReference type="FunFam" id="2.60.40.420:FF:000040">
    <property type="entry name" value="Azurin"/>
    <property type="match status" value="1"/>
</dbReference>
<dbReference type="Proteomes" id="UP000250443">
    <property type="component" value="Unassembled WGS sequence"/>
</dbReference>
<evidence type="ECO:0000256" key="5">
    <source>
        <dbReference type="ARBA" id="ARBA00022723"/>
    </source>
</evidence>
<evidence type="ECO:0000256" key="10">
    <source>
        <dbReference type="RuleBase" id="RU363017"/>
    </source>
</evidence>
<comment type="subcellular location">
    <subcellularLocation>
        <location evidence="2 10">Periplasm</location>
    </subcellularLocation>
</comment>
<reference evidence="13 14" key="1">
    <citation type="submission" date="2018-06" db="EMBL/GenBank/DDBJ databases">
        <authorList>
            <consortium name="Pathogen Informatics"/>
            <person name="Doyle S."/>
        </authorList>
    </citation>
    <scope>NUCLEOTIDE SEQUENCE [LARGE SCALE GENOMIC DNA]</scope>
    <source>
        <strain evidence="13 14">NCTC11842</strain>
    </source>
</reference>
<evidence type="ECO:0000256" key="9">
    <source>
        <dbReference type="ARBA" id="ARBA00023157"/>
    </source>
</evidence>
<evidence type="ECO:0000256" key="6">
    <source>
        <dbReference type="ARBA" id="ARBA00022764"/>
    </source>
</evidence>
<keyword evidence="5 10" id="KW-0479">Metal-binding</keyword>
<dbReference type="GO" id="GO:0042597">
    <property type="term" value="C:periplasmic space"/>
    <property type="evidence" value="ECO:0007669"/>
    <property type="project" value="UniProtKB-SubCell"/>
</dbReference>
<sequence>MKRSLFAVSLLALASSSVWAADQCSVDIQGTDQMTFSTDKIKVNEDCKQFTVNLIHPGTLPKNVMGHNWVLTTKDDVQGVATDGIAAGMDKDYLKENDSRVIAHTKVIGGGEKTSVTFETSKLQKGEDYEYFCSFPGHAAIMKGTLTIDD</sequence>
<dbReference type="GO" id="GO:0009055">
    <property type="term" value="F:electron transfer activity"/>
    <property type="evidence" value="ECO:0007669"/>
    <property type="project" value="InterPro"/>
</dbReference>
<protein>
    <recommendedName>
        <fullName evidence="3 10">Azurin</fullName>
    </recommendedName>
</protein>
<evidence type="ECO:0000259" key="11">
    <source>
        <dbReference type="Pfam" id="PF00127"/>
    </source>
</evidence>
<dbReference type="RefSeq" id="WP_010796942.1">
    <property type="nucleotide sequence ID" value="NZ_CP069262.1"/>
</dbReference>
<comment type="function">
    <text evidence="1 10">Transfers electrons from cytochrome c551 to cytochrome oxidase.</text>
</comment>
<dbReference type="NCBIfam" id="TIGR02695">
    <property type="entry name" value="azurin"/>
    <property type="match status" value="1"/>
</dbReference>
<reference evidence="12 15" key="2">
    <citation type="submission" date="2020-10" db="EMBL/GenBank/DDBJ databases">
        <title>Genome sequences of Pseudomonas isolates.</title>
        <authorList>
            <person name="Wessels L."/>
            <person name="Reich F."/>
            <person name="Hammerl J."/>
        </authorList>
    </citation>
    <scope>NUCLEOTIDE SEQUENCE [LARGE SCALE GENOMIC DNA]</scope>
    <source>
        <strain evidence="12 15">20-MO00624-0</strain>
    </source>
</reference>
<dbReference type="PROSITE" id="PS00196">
    <property type="entry name" value="COPPER_BLUE"/>
    <property type="match status" value="1"/>
</dbReference>
<evidence type="ECO:0000313" key="15">
    <source>
        <dbReference type="Proteomes" id="UP000626180"/>
    </source>
</evidence>
<evidence type="ECO:0000313" key="13">
    <source>
        <dbReference type="EMBL" id="SPZ03015.1"/>
    </source>
</evidence>
<feature type="chain" id="PRO_5015796165" description="Azurin" evidence="10">
    <location>
        <begin position="21"/>
        <end position="150"/>
    </location>
</feature>
<keyword evidence="15" id="KW-1185">Reference proteome</keyword>
<dbReference type="GO" id="GO:0005507">
    <property type="term" value="F:copper ion binding"/>
    <property type="evidence" value="ECO:0007669"/>
    <property type="project" value="UniProtKB-UniRule"/>
</dbReference>
<evidence type="ECO:0000256" key="1">
    <source>
        <dbReference type="ARBA" id="ARBA00002770"/>
    </source>
</evidence>
<keyword evidence="7 10" id="KW-0249">Electron transport</keyword>
<dbReference type="InterPro" id="IPR008972">
    <property type="entry name" value="Cupredoxin"/>
</dbReference>
<name>A0A2X2CSK5_PSELU</name>
<evidence type="ECO:0000256" key="2">
    <source>
        <dbReference type="ARBA" id="ARBA00004418"/>
    </source>
</evidence>
<dbReference type="EMBL" id="JADMCD010000001">
    <property type="protein sequence ID" value="MBF8639748.1"/>
    <property type="molecule type" value="Genomic_DNA"/>
</dbReference>
<feature type="signal peptide" evidence="10">
    <location>
        <begin position="1"/>
        <end position="20"/>
    </location>
</feature>
<dbReference type="Proteomes" id="UP000626180">
    <property type="component" value="Unassembled WGS sequence"/>
</dbReference>
<dbReference type="PANTHER" id="PTHR38439:SF2">
    <property type="entry name" value="OUTER MEMBRANE PROTEIN H.8"/>
    <property type="match status" value="1"/>
</dbReference>
<dbReference type="InterPro" id="IPR000923">
    <property type="entry name" value="BlueCu_1"/>
</dbReference>
<dbReference type="EMBL" id="UAUF01000008">
    <property type="protein sequence ID" value="SPZ03015.1"/>
    <property type="molecule type" value="Genomic_DNA"/>
</dbReference>
<proteinExistence type="predicted"/>
<dbReference type="SUPFAM" id="SSF49503">
    <property type="entry name" value="Cupredoxins"/>
    <property type="match status" value="1"/>
</dbReference>
<evidence type="ECO:0000313" key="14">
    <source>
        <dbReference type="Proteomes" id="UP000250443"/>
    </source>
</evidence>
<dbReference type="InterPro" id="IPR028871">
    <property type="entry name" value="BlueCu_1_BS"/>
</dbReference>
<evidence type="ECO:0000256" key="3">
    <source>
        <dbReference type="ARBA" id="ARBA00014744"/>
    </source>
</evidence>
<keyword evidence="6 10" id="KW-0574">Periplasm</keyword>
<feature type="domain" description="Blue (type 1) copper" evidence="11">
    <location>
        <begin position="23"/>
        <end position="148"/>
    </location>
</feature>
<gene>
    <name evidence="13" type="primary">azu</name>
    <name evidence="12" type="ORF">IRZ65_03480</name>
    <name evidence="13" type="ORF">NCTC11842_00985</name>
</gene>
<dbReference type="AlphaFoldDB" id="A0A2X2CSK5"/>
<keyword evidence="8 10" id="KW-0186">Copper</keyword>
<evidence type="ECO:0000256" key="8">
    <source>
        <dbReference type="ARBA" id="ARBA00023008"/>
    </source>
</evidence>
<dbReference type="CDD" id="cd13922">
    <property type="entry name" value="Azurin"/>
    <property type="match status" value="1"/>
</dbReference>
<dbReference type="InterPro" id="IPR050845">
    <property type="entry name" value="Cu-binding_ET"/>
</dbReference>
<keyword evidence="9" id="KW-1015">Disulfide bond</keyword>
<accession>A0A2X2CSK5</accession>
<dbReference type="PANTHER" id="PTHR38439">
    <property type="entry name" value="AURACYANIN-B"/>
    <property type="match status" value="1"/>
</dbReference>
<dbReference type="InterPro" id="IPR014068">
    <property type="entry name" value="Azurin"/>
</dbReference>
<keyword evidence="4 10" id="KW-0813">Transport</keyword>
<evidence type="ECO:0000256" key="7">
    <source>
        <dbReference type="ARBA" id="ARBA00022982"/>
    </source>
</evidence>